<keyword evidence="2" id="KW-1185">Reference proteome</keyword>
<evidence type="ECO:0000313" key="2">
    <source>
        <dbReference type="Proteomes" id="UP000202254"/>
    </source>
</evidence>
<dbReference type="Proteomes" id="UP000202254">
    <property type="component" value="Segment"/>
</dbReference>
<gene>
    <name evidence="1" type="ORF">NBD2_50</name>
</gene>
<protein>
    <submittedName>
        <fullName evidence="1">Uncharacterized protein</fullName>
    </submittedName>
</protein>
<dbReference type="KEGG" id="vg:29079480"/>
<accession>A0A192Y8D4</accession>
<proteinExistence type="predicted"/>
<name>A0A192Y8D4_9CAUD</name>
<reference evidence="1 2" key="1">
    <citation type="submission" date="2016-04" db="EMBL/GenBank/DDBJ databases">
        <title>Complete Genome of E. coli phage vB_EcoS_NBD2.</title>
        <authorList>
            <person name="Truncaite L."/>
            <person name="Kaliniene L."/>
            <person name="Zajanckauskaite A."/>
            <person name="Meskys R."/>
        </authorList>
    </citation>
    <scope>NUCLEOTIDE SEQUENCE [LARGE SCALE GENOMIC DNA]</scope>
</reference>
<sequence>MPAGLQAWDASGNLVVDLGDFSTRFVVRQNISFPRTTRAVSFNVAGLTGANSFAVVMVASAGAVYKPSYAAVTKNGGVDVLYLPTSNPFVDQTLTIEVYVFN</sequence>
<organism evidence="1 2">
    <name type="scientific">Escherichia phage vB_EcoS_NBD2</name>
    <dbReference type="NCBI Taxonomy" id="1852563"/>
    <lineage>
        <taxon>Viruses</taxon>
        <taxon>Duplodnaviria</taxon>
        <taxon>Heunggongvirae</taxon>
        <taxon>Uroviricota</taxon>
        <taxon>Caudoviricetes</taxon>
        <taxon>Drexlerviridae</taxon>
        <taxon>Vilniusvirus</taxon>
        <taxon>Vilniusvirus NBD2</taxon>
    </lineage>
</organism>
<dbReference type="EMBL" id="KX130668">
    <property type="protein sequence ID" value="ANM45892.1"/>
    <property type="molecule type" value="Genomic_DNA"/>
</dbReference>
<dbReference type="OrthoDB" id="41007at10239"/>
<dbReference type="GeneID" id="29079480"/>
<evidence type="ECO:0000313" key="1">
    <source>
        <dbReference type="EMBL" id="ANM45892.1"/>
    </source>
</evidence>
<dbReference type="RefSeq" id="YP_009284674.1">
    <property type="nucleotide sequence ID" value="NC_031050.1"/>
</dbReference>